<name>A0ACB8ZRM6_CICIN</name>
<proteinExistence type="predicted"/>
<comment type="caution">
    <text evidence="1">The sequence shown here is derived from an EMBL/GenBank/DDBJ whole genome shotgun (WGS) entry which is preliminary data.</text>
</comment>
<reference evidence="1 2" key="2">
    <citation type="journal article" date="2022" name="Mol. Ecol. Resour.">
        <title>The genomes of chicory, endive, great burdock and yacon provide insights into Asteraceae paleo-polyploidization history and plant inulin production.</title>
        <authorList>
            <person name="Fan W."/>
            <person name="Wang S."/>
            <person name="Wang H."/>
            <person name="Wang A."/>
            <person name="Jiang F."/>
            <person name="Liu H."/>
            <person name="Zhao H."/>
            <person name="Xu D."/>
            <person name="Zhang Y."/>
        </authorList>
    </citation>
    <scope>NUCLEOTIDE SEQUENCE [LARGE SCALE GENOMIC DNA]</scope>
    <source>
        <strain evidence="2">cv. Punajuju</strain>
        <tissue evidence="1">Leaves</tissue>
    </source>
</reference>
<sequence>MTDFISTRWLEESYENSSKYARNHEPAISLSVAQPCLKDLQGEPIGSSLGILLGDSSGILMGLGRKEEAWPETNLRSQGIVFGAVTLPAVSVSKLIQLPRVLSQPCYIFITNEVIVFEDNMFLLLMHSKVVI</sequence>
<keyword evidence="2" id="KW-1185">Reference proteome</keyword>
<protein>
    <submittedName>
        <fullName evidence="1">Uncharacterized protein</fullName>
    </submittedName>
</protein>
<evidence type="ECO:0000313" key="2">
    <source>
        <dbReference type="Proteomes" id="UP001055811"/>
    </source>
</evidence>
<accession>A0ACB8ZRM6</accession>
<dbReference type="EMBL" id="CM042016">
    <property type="protein sequence ID" value="KAI3700253.1"/>
    <property type="molecule type" value="Genomic_DNA"/>
</dbReference>
<evidence type="ECO:0000313" key="1">
    <source>
        <dbReference type="EMBL" id="KAI3700253.1"/>
    </source>
</evidence>
<reference evidence="2" key="1">
    <citation type="journal article" date="2022" name="Mol. Ecol. Resour.">
        <title>The genomes of chicory, endive, great burdock and yacon provide insights into Asteraceae palaeo-polyploidization history and plant inulin production.</title>
        <authorList>
            <person name="Fan W."/>
            <person name="Wang S."/>
            <person name="Wang H."/>
            <person name="Wang A."/>
            <person name="Jiang F."/>
            <person name="Liu H."/>
            <person name="Zhao H."/>
            <person name="Xu D."/>
            <person name="Zhang Y."/>
        </authorList>
    </citation>
    <scope>NUCLEOTIDE SEQUENCE [LARGE SCALE GENOMIC DNA]</scope>
    <source>
        <strain evidence="2">cv. Punajuju</strain>
    </source>
</reference>
<dbReference type="Proteomes" id="UP001055811">
    <property type="component" value="Linkage Group LG08"/>
</dbReference>
<organism evidence="1 2">
    <name type="scientific">Cichorium intybus</name>
    <name type="common">Chicory</name>
    <dbReference type="NCBI Taxonomy" id="13427"/>
    <lineage>
        <taxon>Eukaryota</taxon>
        <taxon>Viridiplantae</taxon>
        <taxon>Streptophyta</taxon>
        <taxon>Embryophyta</taxon>
        <taxon>Tracheophyta</taxon>
        <taxon>Spermatophyta</taxon>
        <taxon>Magnoliopsida</taxon>
        <taxon>eudicotyledons</taxon>
        <taxon>Gunneridae</taxon>
        <taxon>Pentapetalae</taxon>
        <taxon>asterids</taxon>
        <taxon>campanulids</taxon>
        <taxon>Asterales</taxon>
        <taxon>Asteraceae</taxon>
        <taxon>Cichorioideae</taxon>
        <taxon>Cichorieae</taxon>
        <taxon>Cichoriinae</taxon>
        <taxon>Cichorium</taxon>
    </lineage>
</organism>
<gene>
    <name evidence="1" type="ORF">L2E82_44874</name>
</gene>